<dbReference type="RefSeq" id="WP_167762542.1">
    <property type="nucleotide sequence ID" value="NZ_SPVH01000006.1"/>
</dbReference>
<evidence type="ECO:0000313" key="2">
    <source>
        <dbReference type="Proteomes" id="UP000298216"/>
    </source>
</evidence>
<keyword evidence="2" id="KW-1185">Reference proteome</keyword>
<evidence type="ECO:0000313" key="1">
    <source>
        <dbReference type="EMBL" id="TFW12710.1"/>
    </source>
</evidence>
<dbReference type="Proteomes" id="UP000298216">
    <property type="component" value="Unassembled WGS sequence"/>
</dbReference>
<gene>
    <name evidence="1" type="ORF">EGY25_12020</name>
</gene>
<reference evidence="1 2" key="1">
    <citation type="submission" date="2019-03" db="EMBL/GenBank/DDBJ databases">
        <title>Draft genome of Brevundimonas sp. a heavy metal resistant soil bacteria.</title>
        <authorList>
            <person name="Soto J."/>
        </authorList>
    </citation>
    <scope>NUCLEOTIDE SEQUENCE [LARGE SCALE GENOMIC DNA]</scope>
    <source>
        <strain evidence="1 2">B-10</strain>
    </source>
</reference>
<proteinExistence type="predicted"/>
<protein>
    <submittedName>
        <fullName evidence="1">Uncharacterized protein</fullName>
    </submittedName>
</protein>
<dbReference type="EMBL" id="SPVH01000006">
    <property type="protein sequence ID" value="TFW12710.1"/>
    <property type="molecule type" value="Genomic_DNA"/>
</dbReference>
<organism evidence="1 2">
    <name type="scientific">Brevundimonas intermedia</name>
    <dbReference type="NCBI Taxonomy" id="74315"/>
    <lineage>
        <taxon>Bacteria</taxon>
        <taxon>Pseudomonadati</taxon>
        <taxon>Pseudomonadota</taxon>
        <taxon>Alphaproteobacteria</taxon>
        <taxon>Caulobacterales</taxon>
        <taxon>Caulobacteraceae</taxon>
        <taxon>Brevundimonas</taxon>
    </lineage>
</organism>
<sequence length="75" mass="8227">MIYAGPSSQFPIYDGEMVRAGGRASVVVTEGGRRLAMEHLFQRPTAPKEIHVWITSVTGADRDLAERIGQSIDAR</sequence>
<name>A0A4Y9RUA5_9CAUL</name>
<accession>A0A4Y9RUA5</accession>
<comment type="caution">
    <text evidence="1">The sequence shown here is derived from an EMBL/GenBank/DDBJ whole genome shotgun (WGS) entry which is preliminary data.</text>
</comment>
<dbReference type="AlphaFoldDB" id="A0A4Y9RUA5"/>